<proteinExistence type="predicted"/>
<evidence type="ECO:0000313" key="1">
    <source>
        <dbReference type="EMBL" id="MBB3111806.1"/>
    </source>
</evidence>
<evidence type="ECO:0000313" key="2">
    <source>
        <dbReference type="Proteomes" id="UP000570361"/>
    </source>
</evidence>
<keyword evidence="2" id="KW-1185">Reference proteome</keyword>
<dbReference type="AlphaFoldDB" id="A0A7W5FNY4"/>
<dbReference type="Proteomes" id="UP000570361">
    <property type="component" value="Unassembled WGS sequence"/>
</dbReference>
<dbReference type="SUPFAM" id="SSF89550">
    <property type="entry name" value="PHP domain-like"/>
    <property type="match status" value="1"/>
</dbReference>
<dbReference type="CDD" id="cd07432">
    <property type="entry name" value="PHP_HisPPase"/>
    <property type="match status" value="1"/>
</dbReference>
<organism evidence="1 2">
    <name type="scientific">Paenibacillus phyllosphaerae</name>
    <dbReference type="NCBI Taxonomy" id="274593"/>
    <lineage>
        <taxon>Bacteria</taxon>
        <taxon>Bacillati</taxon>
        <taxon>Bacillota</taxon>
        <taxon>Bacilli</taxon>
        <taxon>Bacillales</taxon>
        <taxon>Paenibacillaceae</taxon>
        <taxon>Paenibacillus</taxon>
    </lineage>
</organism>
<accession>A0A7W5FNY4</accession>
<dbReference type="EMBL" id="JACHXK010000009">
    <property type="protein sequence ID" value="MBB3111806.1"/>
    <property type="molecule type" value="Genomic_DNA"/>
</dbReference>
<comment type="caution">
    <text evidence="1">The sequence shown here is derived from an EMBL/GenBank/DDBJ whole genome shotgun (WGS) entry which is preliminary data.</text>
</comment>
<evidence type="ECO:0008006" key="3">
    <source>
        <dbReference type="Google" id="ProtNLM"/>
    </source>
</evidence>
<dbReference type="RefSeq" id="WP_183601668.1">
    <property type="nucleotide sequence ID" value="NZ_JACHXK010000009.1"/>
</dbReference>
<gene>
    <name evidence="1" type="ORF">FHS18_003874</name>
</gene>
<sequence length="252" mass="28851">MNIDLHTHGKLAKKTDFDPIRFREMIEYARLSGLDAIALTEHFNTRNFNDLYDQLDARYDYVHDYYDIEGFKVFPGIEIDVQEIGHLLMIGPRQAIRALRARLTAHVEEHTFIGIRDLLDYCDTLPLLRIGAHPHRESTPLHHLPAEELRRLDCFDLNGKDLHKYGLGMQERVAVLASEIGLPVVAGSDTHHPLQYGCVMNRLHQSCNTVAELKACLLNGQYDIIISPQLHEKVQAAALVKDMIKQQWKIAQ</sequence>
<reference evidence="1 2" key="1">
    <citation type="submission" date="2020-08" db="EMBL/GenBank/DDBJ databases">
        <title>Genomic Encyclopedia of Type Strains, Phase III (KMG-III): the genomes of soil and plant-associated and newly described type strains.</title>
        <authorList>
            <person name="Whitman W."/>
        </authorList>
    </citation>
    <scope>NUCLEOTIDE SEQUENCE [LARGE SCALE GENOMIC DNA]</scope>
    <source>
        <strain evidence="1 2">CECT 5862</strain>
    </source>
</reference>
<dbReference type="Gene3D" id="3.20.20.140">
    <property type="entry name" value="Metal-dependent hydrolases"/>
    <property type="match status" value="1"/>
</dbReference>
<dbReference type="InterPro" id="IPR016195">
    <property type="entry name" value="Pol/histidinol_Pase-like"/>
</dbReference>
<name>A0A7W5FNY4_9BACL</name>
<protein>
    <recommendedName>
        <fullName evidence="3">Histidinol-phosphatase</fullName>
    </recommendedName>
</protein>